<evidence type="ECO:0000313" key="1">
    <source>
        <dbReference type="EMBL" id="TFK60702.1"/>
    </source>
</evidence>
<feature type="non-terminal residue" evidence="1">
    <location>
        <position position="1"/>
    </location>
</feature>
<sequence length="332" mass="37230">TMAWFEVSTYETTLRQLAPNLRSLVIWNQFSGQFSLHIYLKLESYLSSNQLTALSISKSVGFLLTIFYHLPSLLQLRLHASTLVGFSTVDGTPEFEPVSTWSQSSRPKLRYLSIEDASAEQMNVLKWFMDPICAFDVSELKTFHALELTKDGESIAAYSICQTFVKFISSSLQNLALDPSTGVLLDAKWFKFDPIPQLHSIKLSLQHDPFPFRNFLPWTADVLASLSHSEKLEYLDIPCTFAGEHGHGIRLDSSQGWYALDNVLLSRRFSNLKGVTFGVVTAGAMTSERERLSTIVEAIPKLLPGLSDRGVLTVTNSPILGYVSSRDCWYAL</sequence>
<accession>A0ACD3A523</accession>
<proteinExistence type="predicted"/>
<name>A0ACD3A523_9AGAR</name>
<reference evidence="1 2" key="1">
    <citation type="journal article" date="2019" name="Nat. Ecol. Evol.">
        <title>Megaphylogeny resolves global patterns of mushroom evolution.</title>
        <authorList>
            <person name="Varga T."/>
            <person name="Krizsan K."/>
            <person name="Foldi C."/>
            <person name="Dima B."/>
            <person name="Sanchez-Garcia M."/>
            <person name="Sanchez-Ramirez S."/>
            <person name="Szollosi G.J."/>
            <person name="Szarkandi J.G."/>
            <person name="Papp V."/>
            <person name="Albert L."/>
            <person name="Andreopoulos W."/>
            <person name="Angelini C."/>
            <person name="Antonin V."/>
            <person name="Barry K.W."/>
            <person name="Bougher N.L."/>
            <person name="Buchanan P."/>
            <person name="Buyck B."/>
            <person name="Bense V."/>
            <person name="Catcheside P."/>
            <person name="Chovatia M."/>
            <person name="Cooper J."/>
            <person name="Damon W."/>
            <person name="Desjardin D."/>
            <person name="Finy P."/>
            <person name="Geml J."/>
            <person name="Haridas S."/>
            <person name="Hughes K."/>
            <person name="Justo A."/>
            <person name="Karasinski D."/>
            <person name="Kautmanova I."/>
            <person name="Kiss B."/>
            <person name="Kocsube S."/>
            <person name="Kotiranta H."/>
            <person name="LaButti K.M."/>
            <person name="Lechner B.E."/>
            <person name="Liimatainen K."/>
            <person name="Lipzen A."/>
            <person name="Lukacs Z."/>
            <person name="Mihaltcheva S."/>
            <person name="Morgado L.N."/>
            <person name="Niskanen T."/>
            <person name="Noordeloos M.E."/>
            <person name="Ohm R.A."/>
            <person name="Ortiz-Santana B."/>
            <person name="Ovrebo C."/>
            <person name="Racz N."/>
            <person name="Riley R."/>
            <person name="Savchenko A."/>
            <person name="Shiryaev A."/>
            <person name="Soop K."/>
            <person name="Spirin V."/>
            <person name="Szebenyi C."/>
            <person name="Tomsovsky M."/>
            <person name="Tulloss R.E."/>
            <person name="Uehling J."/>
            <person name="Grigoriev I.V."/>
            <person name="Vagvolgyi C."/>
            <person name="Papp T."/>
            <person name="Martin F.M."/>
            <person name="Miettinen O."/>
            <person name="Hibbett D.S."/>
            <person name="Nagy L.G."/>
        </authorList>
    </citation>
    <scope>NUCLEOTIDE SEQUENCE [LARGE SCALE GENOMIC DNA]</scope>
    <source>
        <strain evidence="1 2">NL-1719</strain>
    </source>
</reference>
<keyword evidence="2" id="KW-1185">Reference proteome</keyword>
<organism evidence="1 2">
    <name type="scientific">Pluteus cervinus</name>
    <dbReference type="NCBI Taxonomy" id="181527"/>
    <lineage>
        <taxon>Eukaryota</taxon>
        <taxon>Fungi</taxon>
        <taxon>Dikarya</taxon>
        <taxon>Basidiomycota</taxon>
        <taxon>Agaricomycotina</taxon>
        <taxon>Agaricomycetes</taxon>
        <taxon>Agaricomycetidae</taxon>
        <taxon>Agaricales</taxon>
        <taxon>Pluteineae</taxon>
        <taxon>Pluteaceae</taxon>
        <taxon>Pluteus</taxon>
    </lineage>
</organism>
<gene>
    <name evidence="1" type="ORF">BDN72DRAFT_850297</name>
</gene>
<dbReference type="EMBL" id="ML208742">
    <property type="protein sequence ID" value="TFK60702.1"/>
    <property type="molecule type" value="Genomic_DNA"/>
</dbReference>
<dbReference type="Proteomes" id="UP000308600">
    <property type="component" value="Unassembled WGS sequence"/>
</dbReference>
<protein>
    <submittedName>
        <fullName evidence="1">Uncharacterized protein</fullName>
    </submittedName>
</protein>
<evidence type="ECO:0000313" key="2">
    <source>
        <dbReference type="Proteomes" id="UP000308600"/>
    </source>
</evidence>